<proteinExistence type="predicted"/>
<dbReference type="PANTHER" id="PTHR32309">
    <property type="entry name" value="TYROSINE-PROTEIN KINASE"/>
    <property type="match status" value="1"/>
</dbReference>
<evidence type="ECO:0000256" key="3">
    <source>
        <dbReference type="ARBA" id="ARBA00022692"/>
    </source>
</evidence>
<evidence type="ECO:0000256" key="6">
    <source>
        <dbReference type="ARBA" id="ARBA00022989"/>
    </source>
</evidence>
<evidence type="ECO:0000259" key="11">
    <source>
        <dbReference type="Pfam" id="PF02706"/>
    </source>
</evidence>
<dbReference type="InterPro" id="IPR005702">
    <property type="entry name" value="Wzc-like_C"/>
</dbReference>
<evidence type="ECO:0000256" key="8">
    <source>
        <dbReference type="SAM" id="Coils"/>
    </source>
</evidence>
<dbReference type="Pfam" id="PF06564">
    <property type="entry name" value="CBP_BcsQ"/>
    <property type="match status" value="1"/>
</dbReference>
<feature type="transmembrane region" description="Helical" evidence="10">
    <location>
        <begin position="38"/>
        <end position="56"/>
    </location>
</feature>
<keyword evidence="2" id="KW-1003">Cell membrane</keyword>
<dbReference type="SUPFAM" id="SSF52540">
    <property type="entry name" value="P-loop containing nucleoside triphosphate hydrolases"/>
    <property type="match status" value="1"/>
</dbReference>
<evidence type="ECO:0000256" key="2">
    <source>
        <dbReference type="ARBA" id="ARBA00022475"/>
    </source>
</evidence>
<keyword evidence="4" id="KW-0547">Nucleotide-binding</keyword>
<evidence type="ECO:0000256" key="7">
    <source>
        <dbReference type="ARBA" id="ARBA00023136"/>
    </source>
</evidence>
<dbReference type="Proteomes" id="UP001597371">
    <property type="component" value="Unassembled WGS sequence"/>
</dbReference>
<feature type="domain" description="Polysaccharide chain length determinant N-terminal" evidence="11">
    <location>
        <begin position="23"/>
        <end position="115"/>
    </location>
</feature>
<accession>A0ABW5CTZ3</accession>
<comment type="subcellular location">
    <subcellularLocation>
        <location evidence="1">Cell membrane</location>
        <topology evidence="1">Multi-pass membrane protein</topology>
    </subcellularLocation>
</comment>
<evidence type="ECO:0000256" key="1">
    <source>
        <dbReference type="ARBA" id="ARBA00004651"/>
    </source>
</evidence>
<keyword evidence="7 10" id="KW-0472">Membrane</keyword>
<dbReference type="PANTHER" id="PTHR32309:SF13">
    <property type="entry name" value="FERRIC ENTEROBACTIN TRANSPORT PROTEIN FEPE"/>
    <property type="match status" value="1"/>
</dbReference>
<dbReference type="InterPro" id="IPR017746">
    <property type="entry name" value="Cellulose_synthase_operon_BcsQ"/>
</dbReference>
<organism evidence="12 13">
    <name type="scientific">Aureimonas populi</name>
    <dbReference type="NCBI Taxonomy" id="1701758"/>
    <lineage>
        <taxon>Bacteria</taxon>
        <taxon>Pseudomonadati</taxon>
        <taxon>Pseudomonadota</taxon>
        <taxon>Alphaproteobacteria</taxon>
        <taxon>Hyphomicrobiales</taxon>
        <taxon>Aurantimonadaceae</taxon>
        <taxon>Aureimonas</taxon>
    </lineage>
</organism>
<dbReference type="Gene3D" id="3.40.50.300">
    <property type="entry name" value="P-loop containing nucleotide triphosphate hydrolases"/>
    <property type="match status" value="1"/>
</dbReference>
<evidence type="ECO:0000313" key="12">
    <source>
        <dbReference type="EMBL" id="MFD2239248.1"/>
    </source>
</evidence>
<name>A0ABW5CTZ3_9HYPH</name>
<dbReference type="InterPro" id="IPR003856">
    <property type="entry name" value="LPS_length_determ_N"/>
</dbReference>
<evidence type="ECO:0000313" key="13">
    <source>
        <dbReference type="Proteomes" id="UP001597371"/>
    </source>
</evidence>
<evidence type="ECO:0000256" key="9">
    <source>
        <dbReference type="SAM" id="MobiDB-lite"/>
    </source>
</evidence>
<dbReference type="InterPro" id="IPR050445">
    <property type="entry name" value="Bact_polysacc_biosynth/exp"/>
</dbReference>
<dbReference type="Pfam" id="PF02706">
    <property type="entry name" value="Wzz"/>
    <property type="match status" value="1"/>
</dbReference>
<keyword evidence="5" id="KW-0067">ATP-binding</keyword>
<keyword evidence="13" id="KW-1185">Reference proteome</keyword>
<evidence type="ECO:0000256" key="5">
    <source>
        <dbReference type="ARBA" id="ARBA00022840"/>
    </source>
</evidence>
<gene>
    <name evidence="12" type="ORF">ACFSKQ_17500</name>
</gene>
<feature type="region of interest" description="Disordered" evidence="9">
    <location>
        <begin position="149"/>
        <end position="178"/>
    </location>
</feature>
<evidence type="ECO:0000256" key="10">
    <source>
        <dbReference type="SAM" id="Phobius"/>
    </source>
</evidence>
<dbReference type="InterPro" id="IPR027417">
    <property type="entry name" value="P-loop_NTPase"/>
</dbReference>
<protein>
    <submittedName>
        <fullName evidence="12">Wzz/FepE/Etk N-terminal domain-containing protein</fullName>
    </submittedName>
</protein>
<dbReference type="CDD" id="cd05387">
    <property type="entry name" value="BY-kinase"/>
    <property type="match status" value="1"/>
</dbReference>
<evidence type="ECO:0000256" key="4">
    <source>
        <dbReference type="ARBA" id="ARBA00022741"/>
    </source>
</evidence>
<dbReference type="EMBL" id="JBHUIJ010000028">
    <property type="protein sequence ID" value="MFD2239248.1"/>
    <property type="molecule type" value="Genomic_DNA"/>
</dbReference>
<keyword evidence="3 10" id="KW-0812">Transmembrane</keyword>
<keyword evidence="8" id="KW-0175">Coiled coil</keyword>
<reference evidence="13" key="1">
    <citation type="journal article" date="2019" name="Int. J. Syst. Evol. Microbiol.">
        <title>The Global Catalogue of Microorganisms (GCM) 10K type strain sequencing project: providing services to taxonomists for standard genome sequencing and annotation.</title>
        <authorList>
            <consortium name="The Broad Institute Genomics Platform"/>
            <consortium name="The Broad Institute Genome Sequencing Center for Infectious Disease"/>
            <person name="Wu L."/>
            <person name="Ma J."/>
        </authorList>
    </citation>
    <scope>NUCLEOTIDE SEQUENCE [LARGE SCALE GENOMIC DNA]</scope>
    <source>
        <strain evidence="13">ZS-35-S2</strain>
    </source>
</reference>
<dbReference type="RefSeq" id="WP_209738309.1">
    <property type="nucleotide sequence ID" value="NZ_CP072611.1"/>
</dbReference>
<feature type="coiled-coil region" evidence="8">
    <location>
        <begin position="283"/>
        <end position="310"/>
    </location>
</feature>
<comment type="caution">
    <text evidence="12">The sequence shown here is derived from an EMBL/GenBank/DDBJ whole genome shotgun (WGS) entry which is preliminary data.</text>
</comment>
<sequence>MNTARFSQRRFYALDGSKTGSGETFDLERLWTIVRRNLRLVGLCVLAAVVVGVLYVRASPAVYASQARILLDESIGTVARDFASVGSNIQLDNRIASQIEVLRSSRLALEVVDELNLGEDEVFLSPPPSPLASLTRPLRAVAAMVRGPQEAPTGVSGDAGAAPSAVPVDPEEARRQQIREAAARSVQQNLSVQRVERSSVISLTYQSHDPALAYRVANAYAAAFLQEQRLAVAEASVQATGWMQTRLAELGEQQRAASLAVEEFRARNNLSMAQGEFTSEQRLANLTGQLASGQAEVAQAQARAEQLQAVLSAGDATAIASAALASADIQDPVVQQLQARYAEMSGRIAQITADFGASHPQVVRLTRERETVSAQLVGELQRLSSRYTNEYEVVRNRQAALENAVSQQTGLNAEAGGALVELRELEQQAATLNTIYGNFLARYEEAMQRESFPLSNFRIISSPTEPERPTGPRFLRTVAIFAFLGVVMGGAAGTLREFNERSYRIGAEVTEDLGVRFFGYLATLPGQKRWWPAFLNRWAPRPEAQGSGPKPTFGYDETQAISAETLRNVAHGFAGLTVPGRASRIIGVVSALPGEGKTTVAMGLARLLSRIGSRVIVLDADFRRPALNGFLPQPISEGGLAEAIRTGDWRSQVKNDEDGVCLLPIPDDRHAALGSTLLSSSAMSALLAELAESFDYVILDLPPAGLVVDAKVAAPLVDGLLLVIRWGKTARTVLRGLLADEPEVGLRVTGAVLNATDLSRLRRYGERGSRERVYKDYASYYRGA</sequence>
<keyword evidence="6 10" id="KW-1133">Transmembrane helix</keyword>